<dbReference type="Proteomes" id="UP001482513">
    <property type="component" value="Unassembled WGS sequence"/>
</dbReference>
<accession>A0ABV0KA77</accession>
<sequence>MGDSGAIAMLEEASSVLEPLLNQIAFVGGAVAALYVDATAAIPLRPTEDVDCVVEITSLDQYAELEEELRGLGLRQDHTSPCICRWQIGDLKIDVMPTSGLILGFIHQWYVQGLRLKEERVLPSGRSIFVFPIACFLATKFAALRDRGGSDWRTAHDLEDILLVIEGCVDLLSKVAVAPVTVRSFLGEQARRLIADLDFEELLISHLGWEGSSAIGRVKRLLLEVAQLR</sequence>
<evidence type="ECO:0008006" key="3">
    <source>
        <dbReference type="Google" id="ProtNLM"/>
    </source>
</evidence>
<gene>
    <name evidence="1" type="ORF">NC992_22640</name>
</gene>
<evidence type="ECO:0000313" key="2">
    <source>
        <dbReference type="Proteomes" id="UP001482513"/>
    </source>
</evidence>
<name>A0ABV0KA77_9CYAN</name>
<reference evidence="1 2" key="1">
    <citation type="submission" date="2022-04" db="EMBL/GenBank/DDBJ databases">
        <title>Positive selection, recombination, and allopatry shape intraspecific diversity of widespread and dominant cyanobacteria.</title>
        <authorList>
            <person name="Wei J."/>
            <person name="Shu W."/>
            <person name="Hu C."/>
        </authorList>
    </citation>
    <scope>NUCLEOTIDE SEQUENCE [LARGE SCALE GENOMIC DNA]</scope>
    <source>
        <strain evidence="1 2">DQ-A4</strain>
    </source>
</reference>
<comment type="caution">
    <text evidence="1">The sequence shown here is derived from an EMBL/GenBank/DDBJ whole genome shotgun (WGS) entry which is preliminary data.</text>
</comment>
<dbReference type="RefSeq" id="WP_190707817.1">
    <property type="nucleotide sequence ID" value="NZ_JAMPKX010000014.1"/>
</dbReference>
<proteinExistence type="predicted"/>
<dbReference type="EMBL" id="JAMPKX010000014">
    <property type="protein sequence ID" value="MEP0949694.1"/>
    <property type="molecule type" value="Genomic_DNA"/>
</dbReference>
<keyword evidence="2" id="KW-1185">Reference proteome</keyword>
<organism evidence="1 2">
    <name type="scientific">Leptolyngbya subtilissima DQ-A4</name>
    <dbReference type="NCBI Taxonomy" id="2933933"/>
    <lineage>
        <taxon>Bacteria</taxon>
        <taxon>Bacillati</taxon>
        <taxon>Cyanobacteriota</taxon>
        <taxon>Cyanophyceae</taxon>
        <taxon>Leptolyngbyales</taxon>
        <taxon>Leptolyngbyaceae</taxon>
        <taxon>Leptolyngbya group</taxon>
        <taxon>Leptolyngbya</taxon>
    </lineage>
</organism>
<protein>
    <recommendedName>
        <fullName evidence="3">Nucleotidyltransferase</fullName>
    </recommendedName>
</protein>
<evidence type="ECO:0000313" key="1">
    <source>
        <dbReference type="EMBL" id="MEP0949694.1"/>
    </source>
</evidence>